<evidence type="ECO:0000256" key="5">
    <source>
        <dbReference type="ARBA" id="ARBA00022741"/>
    </source>
</evidence>
<dbReference type="GO" id="GO:0002098">
    <property type="term" value="P:tRNA wobble uridine modification"/>
    <property type="evidence" value="ECO:0007669"/>
    <property type="project" value="TreeGrafter"/>
</dbReference>
<evidence type="ECO:0000256" key="10">
    <source>
        <dbReference type="HAMAP-Rule" id="MF_00379"/>
    </source>
</evidence>
<dbReference type="SUPFAM" id="SSF52540">
    <property type="entry name" value="P-loop containing nucleoside triphosphate hydrolases"/>
    <property type="match status" value="1"/>
</dbReference>
<dbReference type="Pfam" id="PF12631">
    <property type="entry name" value="MnmE_helical"/>
    <property type="match status" value="1"/>
</dbReference>
<evidence type="ECO:0000259" key="12">
    <source>
        <dbReference type="PROSITE" id="PS51709"/>
    </source>
</evidence>
<sequence length="462" mass="50739">MSQLTNFEEKGLDTIAAVATPSGRGGIGVVRLSGPETPTIAAALLGHLPKPRYAEYLSFLEADGTAIDEGLVLYFPAPHSFTGEHVLELQGHGGPIILDCLLKRVLKLGARLARPGEFSERAFLNSKLDLIQAEAIADLIDAESEQSARAAVRSLQGEFSKLINGMVETLIALRMYLEAAIDFSDETIDFLKDSDVRKKLNLILFEIRKIKQAAKQGALLQEGMQLAIVGPPNAGKSSLLNKLSGQDSAIVTSVAGTTRDVIREKIVIDGFPIQLVDTAGLRKTEDEIEQEGIKRSLFEIEKADRVLYVVDATLMPLNDLESLHQIDFLKKLSLKKRLTVIRNKIDLCSEKANSRQETYFDVINLSIKTGEGLSLLKDYLKASVEYNGALQSNFSARRRHLQALDNAEKALSDGLQKLVTYQFPELLAEDLAIAQNQLNEITGKFTAEDLLGKIFSNFCIGK</sequence>
<feature type="binding site" evidence="10">
    <location>
        <position position="31"/>
    </location>
    <ligand>
        <name>(6S)-5-formyl-5,6,7,8-tetrahydrofolate</name>
        <dbReference type="ChEBI" id="CHEBI:57457"/>
    </ligand>
</feature>
<keyword evidence="7 10" id="KW-0460">Magnesium</keyword>
<dbReference type="RefSeq" id="WP_126323449.1">
    <property type="nucleotide sequence ID" value="NZ_AP018005.1"/>
</dbReference>
<evidence type="ECO:0000256" key="4">
    <source>
        <dbReference type="ARBA" id="ARBA00022723"/>
    </source>
</evidence>
<dbReference type="KEGG" id="rvi:RVIR1_14810"/>
<dbReference type="HAMAP" id="MF_00379">
    <property type="entry name" value="GTPase_MnmE"/>
    <property type="match status" value="1"/>
</dbReference>
<dbReference type="InterPro" id="IPR004520">
    <property type="entry name" value="GTPase_MnmE"/>
</dbReference>
<dbReference type="GO" id="GO:0003924">
    <property type="term" value="F:GTPase activity"/>
    <property type="evidence" value="ECO:0007669"/>
    <property type="project" value="UniProtKB-UniRule"/>
</dbReference>
<feature type="binding site" evidence="10">
    <location>
        <position position="252"/>
    </location>
    <ligand>
        <name>K(+)</name>
        <dbReference type="ChEBI" id="CHEBI:29103"/>
    </ligand>
</feature>
<dbReference type="PANTHER" id="PTHR42714:SF2">
    <property type="entry name" value="TRNA MODIFICATION GTPASE GTPBP3, MITOCHONDRIAL"/>
    <property type="match status" value="1"/>
</dbReference>
<dbReference type="NCBIfam" id="NF003661">
    <property type="entry name" value="PRK05291.1-3"/>
    <property type="match status" value="1"/>
</dbReference>
<comment type="function">
    <text evidence="10">Exhibits a very high intrinsic GTPase hydrolysis rate. Involved in the addition of a carboxymethylaminomethyl (cmnm) group at the wobble position (U34) of certain tRNAs, forming tRNA-cmnm(5)s(2)U34.</text>
</comment>
<dbReference type="Gene3D" id="1.20.120.430">
    <property type="entry name" value="tRNA modification GTPase MnmE domain 2"/>
    <property type="match status" value="1"/>
</dbReference>
<dbReference type="NCBIfam" id="TIGR00450">
    <property type="entry name" value="mnmE_trmE_thdF"/>
    <property type="match status" value="1"/>
</dbReference>
<gene>
    <name evidence="10 13" type="primary">mnmE</name>
    <name evidence="10" type="synonym">trmE</name>
    <name evidence="13" type="ORF">RVIR1_14810</name>
</gene>
<comment type="caution">
    <text evidence="10">Lacks conserved residue(s) required for the propagation of feature annotation.</text>
</comment>
<dbReference type="GO" id="GO:0046872">
    <property type="term" value="F:metal ion binding"/>
    <property type="evidence" value="ECO:0007669"/>
    <property type="project" value="UniProtKB-KW"/>
</dbReference>
<feature type="binding site" evidence="10">
    <location>
        <position position="254"/>
    </location>
    <ligand>
        <name>K(+)</name>
        <dbReference type="ChEBI" id="CHEBI:29103"/>
    </ligand>
</feature>
<keyword evidence="3 10" id="KW-0819">tRNA processing</keyword>
<comment type="cofactor">
    <cofactor evidence="10">
        <name>K(+)</name>
        <dbReference type="ChEBI" id="CHEBI:29103"/>
    </cofactor>
    <text evidence="10">Binds 1 potassium ion per subunit.</text>
</comment>
<evidence type="ECO:0000256" key="1">
    <source>
        <dbReference type="ARBA" id="ARBA00011043"/>
    </source>
</evidence>
<protein>
    <recommendedName>
        <fullName evidence="10">tRNA modification GTPase MnmE</fullName>
        <ecNumber evidence="10">3.6.-.-</ecNumber>
    </recommendedName>
</protein>
<dbReference type="InterPro" id="IPR006073">
    <property type="entry name" value="GTP-bd"/>
</dbReference>
<feature type="domain" description="TrmE-type G" evidence="12">
    <location>
        <begin position="223"/>
        <end position="385"/>
    </location>
</feature>
<accession>A0A2Z5UWH2</accession>
<dbReference type="EMBL" id="AP018005">
    <property type="protein sequence ID" value="BBB15919.1"/>
    <property type="molecule type" value="Genomic_DNA"/>
</dbReference>
<feature type="binding site" evidence="10">
    <location>
        <position position="127"/>
    </location>
    <ligand>
        <name>(6S)-5-formyl-5,6,7,8-tetrahydrofolate</name>
        <dbReference type="ChEBI" id="CHEBI:57457"/>
    </ligand>
</feature>
<dbReference type="InterPro" id="IPR025867">
    <property type="entry name" value="MnmE_helical"/>
</dbReference>
<evidence type="ECO:0000256" key="6">
    <source>
        <dbReference type="ARBA" id="ARBA00022801"/>
    </source>
</evidence>
<dbReference type="Proteomes" id="UP000282483">
    <property type="component" value="Chromosome"/>
</dbReference>
<feature type="binding site" evidence="10">
    <location>
        <begin position="252"/>
        <end position="258"/>
    </location>
    <ligand>
        <name>GTP</name>
        <dbReference type="ChEBI" id="CHEBI:37565"/>
    </ligand>
</feature>
<feature type="binding site" evidence="10">
    <location>
        <position position="258"/>
    </location>
    <ligand>
        <name>Mg(2+)</name>
        <dbReference type="ChEBI" id="CHEBI:18420"/>
    </ligand>
</feature>
<dbReference type="PROSITE" id="PS51709">
    <property type="entry name" value="G_TRME"/>
    <property type="match status" value="1"/>
</dbReference>
<keyword evidence="2 10" id="KW-0963">Cytoplasm</keyword>
<comment type="similarity">
    <text evidence="1 10 11">Belongs to the TRAFAC class TrmE-Era-EngA-EngB-Septin-like GTPase superfamily. TrmE GTPase family.</text>
</comment>
<feature type="binding site" evidence="10">
    <location>
        <position position="462"/>
    </location>
    <ligand>
        <name>(6S)-5-formyl-5,6,7,8-tetrahydrofolate</name>
        <dbReference type="ChEBI" id="CHEBI:57457"/>
    </ligand>
</feature>
<dbReference type="GO" id="GO:0005829">
    <property type="term" value="C:cytosol"/>
    <property type="evidence" value="ECO:0007669"/>
    <property type="project" value="TreeGrafter"/>
</dbReference>
<evidence type="ECO:0000256" key="9">
    <source>
        <dbReference type="ARBA" id="ARBA00023134"/>
    </source>
</evidence>
<dbReference type="GO" id="GO:0005525">
    <property type="term" value="F:GTP binding"/>
    <property type="evidence" value="ECO:0007669"/>
    <property type="project" value="UniProtKB-UniRule"/>
</dbReference>
<keyword evidence="8 10" id="KW-0630">Potassium</keyword>
<organism evidence="13 14">
    <name type="scientific">Candidatus Rickettsiella viridis</name>
    <dbReference type="NCBI Taxonomy" id="676208"/>
    <lineage>
        <taxon>Bacteria</taxon>
        <taxon>Pseudomonadati</taxon>
        <taxon>Pseudomonadota</taxon>
        <taxon>Gammaproteobacteria</taxon>
        <taxon>Legionellales</taxon>
        <taxon>Coxiellaceae</taxon>
        <taxon>Rickettsiella</taxon>
    </lineage>
</organism>
<dbReference type="Gene3D" id="3.40.50.300">
    <property type="entry name" value="P-loop containing nucleotide triphosphate hydrolases"/>
    <property type="match status" value="1"/>
</dbReference>
<dbReference type="InterPro" id="IPR005225">
    <property type="entry name" value="Small_GTP-bd"/>
</dbReference>
<keyword evidence="5 10" id="KW-0547">Nucleotide-binding</keyword>
<evidence type="ECO:0000256" key="11">
    <source>
        <dbReference type="RuleBase" id="RU003313"/>
    </source>
</evidence>
<dbReference type="CDD" id="cd04164">
    <property type="entry name" value="trmE"/>
    <property type="match status" value="1"/>
</dbReference>
<dbReference type="NCBIfam" id="TIGR00231">
    <property type="entry name" value="small_GTP"/>
    <property type="match status" value="1"/>
</dbReference>
<dbReference type="FunFam" id="3.30.1360.120:FF:000001">
    <property type="entry name" value="tRNA modification GTPase MnmE"/>
    <property type="match status" value="1"/>
</dbReference>
<evidence type="ECO:0000256" key="8">
    <source>
        <dbReference type="ARBA" id="ARBA00022958"/>
    </source>
</evidence>
<evidence type="ECO:0000256" key="2">
    <source>
        <dbReference type="ARBA" id="ARBA00022490"/>
    </source>
</evidence>
<evidence type="ECO:0000256" key="7">
    <source>
        <dbReference type="ARBA" id="ARBA00022842"/>
    </source>
</evidence>
<dbReference type="CDD" id="cd14858">
    <property type="entry name" value="TrmE_N"/>
    <property type="match status" value="1"/>
</dbReference>
<dbReference type="OrthoDB" id="9805918at2"/>
<comment type="subcellular location">
    <subcellularLocation>
        <location evidence="10">Cytoplasm</location>
    </subcellularLocation>
</comment>
<name>A0A2Z5UWH2_9COXI</name>
<dbReference type="InterPro" id="IPR031168">
    <property type="entry name" value="G_TrmE"/>
</dbReference>
<dbReference type="PRINTS" id="PR00326">
    <property type="entry name" value="GTP1OBG"/>
</dbReference>
<feature type="binding site" evidence="10">
    <location>
        <begin position="233"/>
        <end position="238"/>
    </location>
    <ligand>
        <name>GTP</name>
        <dbReference type="ChEBI" id="CHEBI:37565"/>
    </ligand>
</feature>
<evidence type="ECO:0000313" key="14">
    <source>
        <dbReference type="Proteomes" id="UP000282483"/>
    </source>
</evidence>
<dbReference type="Pfam" id="PF01926">
    <property type="entry name" value="MMR_HSR1"/>
    <property type="match status" value="1"/>
</dbReference>
<keyword evidence="9 10" id="KW-0342">GTP-binding</keyword>
<keyword evidence="14" id="KW-1185">Reference proteome</keyword>
<feature type="binding site" evidence="10">
    <location>
        <position position="88"/>
    </location>
    <ligand>
        <name>(6S)-5-formyl-5,6,7,8-tetrahydrofolate</name>
        <dbReference type="ChEBI" id="CHEBI:57457"/>
    </ligand>
</feature>
<dbReference type="AlphaFoldDB" id="A0A2Z5UWH2"/>
<dbReference type="Pfam" id="PF10396">
    <property type="entry name" value="TrmE_N"/>
    <property type="match status" value="1"/>
</dbReference>
<dbReference type="InterPro" id="IPR027368">
    <property type="entry name" value="MnmE_dom2"/>
</dbReference>
<dbReference type="GO" id="GO:0030488">
    <property type="term" value="P:tRNA methylation"/>
    <property type="evidence" value="ECO:0007669"/>
    <property type="project" value="TreeGrafter"/>
</dbReference>
<evidence type="ECO:0000256" key="3">
    <source>
        <dbReference type="ARBA" id="ARBA00022694"/>
    </source>
</evidence>
<proteinExistence type="inferred from homology"/>
<dbReference type="FunFam" id="3.40.50.300:FF:001376">
    <property type="entry name" value="tRNA modification GTPase MnmE"/>
    <property type="match status" value="1"/>
</dbReference>
<evidence type="ECO:0000313" key="13">
    <source>
        <dbReference type="EMBL" id="BBB15919.1"/>
    </source>
</evidence>
<feature type="binding site" evidence="10">
    <location>
        <position position="237"/>
    </location>
    <ligand>
        <name>Mg(2+)</name>
        <dbReference type="ChEBI" id="CHEBI:18420"/>
    </ligand>
</feature>
<dbReference type="Gene3D" id="3.30.1360.120">
    <property type="entry name" value="Probable tRNA modification gtpase trme, domain 1"/>
    <property type="match status" value="1"/>
</dbReference>
<comment type="subunit">
    <text evidence="10">Homodimer. Heterotetramer of two MnmE and two MnmG subunits.</text>
</comment>
<keyword evidence="6 10" id="KW-0378">Hydrolase</keyword>
<dbReference type="InterPro" id="IPR018948">
    <property type="entry name" value="GTP-bd_TrmE_N"/>
</dbReference>
<dbReference type="InterPro" id="IPR027266">
    <property type="entry name" value="TrmE/GcvT-like"/>
</dbReference>
<dbReference type="PANTHER" id="PTHR42714">
    <property type="entry name" value="TRNA MODIFICATION GTPASE GTPBP3"/>
    <property type="match status" value="1"/>
</dbReference>
<feature type="binding site" evidence="10">
    <location>
        <position position="257"/>
    </location>
    <ligand>
        <name>K(+)</name>
        <dbReference type="ChEBI" id="CHEBI:29103"/>
    </ligand>
</feature>
<keyword evidence="4 10" id="KW-0479">Metal-binding</keyword>
<dbReference type="EC" id="3.6.-.-" evidence="10"/>
<dbReference type="InterPro" id="IPR027417">
    <property type="entry name" value="P-loop_NTPase"/>
</dbReference>
<feature type="binding site" evidence="10">
    <location>
        <begin position="277"/>
        <end position="280"/>
    </location>
    <ligand>
        <name>GTP</name>
        <dbReference type="ChEBI" id="CHEBI:37565"/>
    </ligand>
</feature>
<dbReference type="SUPFAM" id="SSF116878">
    <property type="entry name" value="TrmE connector domain"/>
    <property type="match status" value="1"/>
</dbReference>
<reference evidence="13 14" key="1">
    <citation type="submission" date="2017-03" db="EMBL/GenBank/DDBJ databases">
        <title>The genome sequence of Candidatus Rickettsiella viridis.</title>
        <authorList>
            <person name="Nikoh N."/>
            <person name="Tsuchida T."/>
            <person name="Yamaguchi K."/>
            <person name="Maeda T."/>
            <person name="Shigenobu S."/>
            <person name="Fukatsu T."/>
        </authorList>
    </citation>
    <scope>NUCLEOTIDE SEQUENCE [LARGE SCALE GENOMIC DNA]</scope>
    <source>
        <strain evidence="13 14">Ap-RA04</strain>
    </source>
</reference>
<feature type="binding site" evidence="10">
    <location>
        <position position="233"/>
    </location>
    <ligand>
        <name>K(+)</name>
        <dbReference type="ChEBI" id="CHEBI:29103"/>
    </ligand>
</feature>